<dbReference type="EMBL" id="JAVDUI010000001">
    <property type="protein sequence ID" value="MDR6892716.1"/>
    <property type="molecule type" value="Genomic_DNA"/>
</dbReference>
<comment type="caution">
    <text evidence="2">The sequence shown here is derived from an EMBL/GenBank/DDBJ whole genome shotgun (WGS) entry which is preliminary data.</text>
</comment>
<protein>
    <submittedName>
        <fullName evidence="2">Uncharacterized protein</fullName>
    </submittedName>
</protein>
<evidence type="ECO:0000313" key="2">
    <source>
        <dbReference type="EMBL" id="MDR6891759.1"/>
    </source>
</evidence>
<evidence type="ECO:0000256" key="1">
    <source>
        <dbReference type="SAM" id="MobiDB-lite"/>
    </source>
</evidence>
<evidence type="ECO:0000313" key="5">
    <source>
        <dbReference type="Proteomes" id="UP001247307"/>
    </source>
</evidence>
<proteinExistence type="predicted"/>
<accession>A0AAE4C6T4</accession>
<keyword evidence="5" id="KW-1185">Reference proteome</keyword>
<dbReference type="EMBL" id="JAVDUI010000001">
    <property type="protein sequence ID" value="MDR6892014.1"/>
    <property type="molecule type" value="Genomic_DNA"/>
</dbReference>
<gene>
    <name evidence="2" type="ORF">J2S35_000699</name>
    <name evidence="3" type="ORF">J2S35_000954</name>
    <name evidence="4" type="ORF">J2S35_001656</name>
</gene>
<evidence type="ECO:0000313" key="3">
    <source>
        <dbReference type="EMBL" id="MDR6892014.1"/>
    </source>
</evidence>
<dbReference type="EMBL" id="JAVDUI010000001">
    <property type="protein sequence ID" value="MDR6891759.1"/>
    <property type="molecule type" value="Genomic_DNA"/>
</dbReference>
<evidence type="ECO:0000313" key="4">
    <source>
        <dbReference type="EMBL" id="MDR6892716.1"/>
    </source>
</evidence>
<sequence>MIAHRTIKKKFSNIAIKLMLASTMQFSNNNPLHTNQPHTVRSAQLQAGQPETHNPTIQQDSPDCCFRTQ</sequence>
<dbReference type="Proteomes" id="UP001247307">
    <property type="component" value="Unassembled WGS sequence"/>
</dbReference>
<organism evidence="2 5">
    <name type="scientific">Falsarthrobacter nasiphocae</name>
    <dbReference type="NCBI Taxonomy" id="189863"/>
    <lineage>
        <taxon>Bacteria</taxon>
        <taxon>Bacillati</taxon>
        <taxon>Actinomycetota</taxon>
        <taxon>Actinomycetes</taxon>
        <taxon>Micrococcales</taxon>
        <taxon>Micrococcaceae</taxon>
        <taxon>Falsarthrobacter</taxon>
    </lineage>
</organism>
<reference evidence="2" key="1">
    <citation type="submission" date="2023-07" db="EMBL/GenBank/DDBJ databases">
        <title>Sequencing the genomes of 1000 actinobacteria strains.</title>
        <authorList>
            <person name="Klenk H.-P."/>
        </authorList>
    </citation>
    <scope>NUCLEOTIDE SEQUENCE</scope>
    <source>
        <strain evidence="2">DSM 13988</strain>
    </source>
</reference>
<feature type="region of interest" description="Disordered" evidence="1">
    <location>
        <begin position="29"/>
        <end position="69"/>
    </location>
</feature>
<name>A0AAE4C6T4_9MICC</name>
<dbReference type="AlphaFoldDB" id="A0AAE4C6T4"/>